<dbReference type="EC" id="5.2.1.8" evidence="6"/>
<evidence type="ECO:0000313" key="9">
    <source>
        <dbReference type="EMBL" id="OJH36032.1"/>
    </source>
</evidence>
<reference evidence="9 10" key="2">
    <citation type="submission" date="2016-12" db="EMBL/GenBank/DDBJ databases">
        <title>Draft Genome Sequence of Cystobacter ferrugineus Strain Cbfe23.</title>
        <authorList>
            <person name="Akbar S."/>
            <person name="Dowd S.E."/>
            <person name="Stevens D.C."/>
        </authorList>
    </citation>
    <scope>NUCLEOTIDE SEQUENCE [LARGE SCALE GENOMIC DNA]</scope>
    <source>
        <strain evidence="9 10">Cbfe23</strain>
    </source>
</reference>
<keyword evidence="10" id="KW-1185">Reference proteome</keyword>
<dbReference type="STRING" id="83449.BON30_36145"/>
<dbReference type="PROSITE" id="PS51257">
    <property type="entry name" value="PROKAR_LIPOPROTEIN"/>
    <property type="match status" value="1"/>
</dbReference>
<evidence type="ECO:0000259" key="8">
    <source>
        <dbReference type="PROSITE" id="PS50059"/>
    </source>
</evidence>
<dbReference type="InterPro" id="IPR001179">
    <property type="entry name" value="PPIase_FKBP_dom"/>
</dbReference>
<dbReference type="PANTHER" id="PTHR43811">
    <property type="entry name" value="FKBP-TYPE PEPTIDYL-PROLYL CIS-TRANS ISOMERASE FKPA"/>
    <property type="match status" value="1"/>
</dbReference>
<feature type="compositionally biased region" description="Pro residues" evidence="7">
    <location>
        <begin position="233"/>
        <end position="246"/>
    </location>
</feature>
<dbReference type="AlphaFoldDB" id="A0A1L9B192"/>
<dbReference type="Proteomes" id="UP000182229">
    <property type="component" value="Unassembled WGS sequence"/>
</dbReference>
<feature type="domain" description="PPIase FKBP-type" evidence="8">
    <location>
        <begin position="145"/>
        <end position="230"/>
    </location>
</feature>
<evidence type="ECO:0000256" key="3">
    <source>
        <dbReference type="ARBA" id="ARBA00023110"/>
    </source>
</evidence>
<dbReference type="SUPFAM" id="SSF54534">
    <property type="entry name" value="FKBP-like"/>
    <property type="match status" value="1"/>
</dbReference>
<keyword evidence="4 5" id="KW-0413">Isomerase</keyword>
<protein>
    <recommendedName>
        <fullName evidence="6">Peptidyl-prolyl cis-trans isomerase</fullName>
        <ecNumber evidence="6">5.2.1.8</ecNumber>
    </recommendedName>
</protein>
<organism evidence="9 10">
    <name type="scientific">Cystobacter ferrugineus</name>
    <dbReference type="NCBI Taxonomy" id="83449"/>
    <lineage>
        <taxon>Bacteria</taxon>
        <taxon>Pseudomonadati</taxon>
        <taxon>Myxococcota</taxon>
        <taxon>Myxococcia</taxon>
        <taxon>Myxococcales</taxon>
        <taxon>Cystobacterineae</taxon>
        <taxon>Archangiaceae</taxon>
        <taxon>Cystobacter</taxon>
    </lineage>
</organism>
<comment type="catalytic activity">
    <reaction evidence="1 5 6">
        <text>[protein]-peptidylproline (omega=180) = [protein]-peptidylproline (omega=0)</text>
        <dbReference type="Rhea" id="RHEA:16237"/>
        <dbReference type="Rhea" id="RHEA-COMP:10747"/>
        <dbReference type="Rhea" id="RHEA-COMP:10748"/>
        <dbReference type="ChEBI" id="CHEBI:83833"/>
        <dbReference type="ChEBI" id="CHEBI:83834"/>
        <dbReference type="EC" id="5.2.1.8"/>
    </reaction>
</comment>
<dbReference type="InterPro" id="IPR046357">
    <property type="entry name" value="PPIase_dom_sf"/>
</dbReference>
<name>A0A1L9B192_9BACT</name>
<proteinExistence type="inferred from homology"/>
<evidence type="ECO:0000256" key="7">
    <source>
        <dbReference type="SAM" id="MobiDB-lite"/>
    </source>
</evidence>
<dbReference type="Pfam" id="PF00254">
    <property type="entry name" value="FKBP_C"/>
    <property type="match status" value="1"/>
</dbReference>
<evidence type="ECO:0000313" key="10">
    <source>
        <dbReference type="Proteomes" id="UP000182229"/>
    </source>
</evidence>
<dbReference type="GO" id="GO:0003755">
    <property type="term" value="F:peptidyl-prolyl cis-trans isomerase activity"/>
    <property type="evidence" value="ECO:0007669"/>
    <property type="project" value="UniProtKB-UniRule"/>
</dbReference>
<dbReference type="GO" id="GO:0006457">
    <property type="term" value="P:protein folding"/>
    <property type="evidence" value="ECO:0007669"/>
    <property type="project" value="InterPro"/>
</dbReference>
<keyword evidence="3 5" id="KW-0697">Rotamase</keyword>
<dbReference type="PANTHER" id="PTHR43811:SF19">
    <property type="entry name" value="39 KDA FK506-BINDING NUCLEAR PROTEIN"/>
    <property type="match status" value="1"/>
</dbReference>
<gene>
    <name evidence="9" type="ORF">BON30_36145</name>
</gene>
<comment type="caution">
    <text evidence="9">The sequence shown here is derived from an EMBL/GenBank/DDBJ whole genome shotgun (WGS) entry which is preliminary data.</text>
</comment>
<evidence type="ECO:0000256" key="4">
    <source>
        <dbReference type="ARBA" id="ARBA00023235"/>
    </source>
</evidence>
<reference evidence="10" key="1">
    <citation type="submission" date="2016-11" db="EMBL/GenBank/DDBJ databases">
        <authorList>
            <person name="Shukria A."/>
            <person name="Stevens D.C."/>
        </authorList>
    </citation>
    <scope>NUCLEOTIDE SEQUENCE [LARGE SCALE GENOMIC DNA]</scope>
    <source>
        <strain evidence="10">Cbfe23</strain>
    </source>
</reference>
<dbReference type="OrthoDB" id="9812109at2"/>
<dbReference type="Gene3D" id="3.10.50.40">
    <property type="match status" value="1"/>
</dbReference>
<dbReference type="InterPro" id="IPR000774">
    <property type="entry name" value="PPIase_FKBP_N"/>
</dbReference>
<dbReference type="PROSITE" id="PS50059">
    <property type="entry name" value="FKBP_PPIASE"/>
    <property type="match status" value="1"/>
</dbReference>
<evidence type="ECO:0000256" key="2">
    <source>
        <dbReference type="ARBA" id="ARBA00006577"/>
    </source>
</evidence>
<comment type="similarity">
    <text evidence="2 6">Belongs to the FKBP-type PPIase family.</text>
</comment>
<dbReference type="EMBL" id="MPIN01000012">
    <property type="protein sequence ID" value="OJH36032.1"/>
    <property type="molecule type" value="Genomic_DNA"/>
</dbReference>
<evidence type="ECO:0000256" key="1">
    <source>
        <dbReference type="ARBA" id="ARBA00000971"/>
    </source>
</evidence>
<evidence type="ECO:0000256" key="6">
    <source>
        <dbReference type="RuleBase" id="RU003915"/>
    </source>
</evidence>
<dbReference type="RefSeq" id="WP_071903058.1">
    <property type="nucleotide sequence ID" value="NZ_MPIN01000012.1"/>
</dbReference>
<evidence type="ECO:0000256" key="5">
    <source>
        <dbReference type="PROSITE-ProRule" id="PRU00277"/>
    </source>
</evidence>
<dbReference type="FunFam" id="3.10.50.40:FF:000006">
    <property type="entry name" value="Peptidyl-prolyl cis-trans isomerase"/>
    <property type="match status" value="1"/>
</dbReference>
<dbReference type="Pfam" id="PF01346">
    <property type="entry name" value="FKBP_N"/>
    <property type="match status" value="1"/>
</dbReference>
<feature type="region of interest" description="Disordered" evidence="7">
    <location>
        <begin position="228"/>
        <end position="255"/>
    </location>
</feature>
<accession>A0A1L9B192</accession>
<sequence length="255" mass="26945">MRKFLVVAALFAVVGCQPQGSNNAGGASGAGANPQTDEQKTFYALGVTLARQIQVFDMSPEELEYVKAGLTAQVTGKEPVVDIQAFGPKLPELARTRSTARAEKEKVKSKTFLEEAAKESGAERTESGLIYKTITEGTGAQPTASDIVKVNYRGTLPDGKEFDSSYKRNEPAQFPLNGVIKCWTEGVQKMKVGGKSKLVCPSDLAYGDRGTPGIPGGSALVFEVELLDVQKNEPPPAPPAPAPAAPAPQGQPAKK</sequence>